<feature type="domain" description="Ribosomal protein mS38 C-terminal" evidence="5">
    <location>
        <begin position="140"/>
        <end position="169"/>
    </location>
</feature>
<evidence type="ECO:0000256" key="1">
    <source>
        <dbReference type="ARBA" id="ARBA00004173"/>
    </source>
</evidence>
<dbReference type="EMBL" id="FNXT01000114">
    <property type="protein sequence ID" value="SZX60910.1"/>
    <property type="molecule type" value="Genomic_DNA"/>
</dbReference>
<dbReference type="Pfam" id="PF08213">
    <property type="entry name" value="COX24_C"/>
    <property type="match status" value="1"/>
</dbReference>
<dbReference type="GO" id="GO:0005739">
    <property type="term" value="C:mitochondrion"/>
    <property type="evidence" value="ECO:0007669"/>
    <property type="project" value="UniProtKB-SubCell"/>
</dbReference>
<organism evidence="6 7">
    <name type="scientific">Tetradesmus obliquus</name>
    <name type="common">Green alga</name>
    <name type="synonym">Acutodesmus obliquus</name>
    <dbReference type="NCBI Taxonomy" id="3088"/>
    <lineage>
        <taxon>Eukaryota</taxon>
        <taxon>Viridiplantae</taxon>
        <taxon>Chlorophyta</taxon>
        <taxon>core chlorophytes</taxon>
        <taxon>Chlorophyceae</taxon>
        <taxon>CS clade</taxon>
        <taxon>Sphaeropleales</taxon>
        <taxon>Scenedesmaceae</taxon>
        <taxon>Tetradesmus</taxon>
    </lineage>
</organism>
<dbReference type="SMART" id="SM01155">
    <property type="entry name" value="DUF1713"/>
    <property type="match status" value="1"/>
</dbReference>
<keyword evidence="7" id="KW-1185">Reference proteome</keyword>
<dbReference type="Proteomes" id="UP000256970">
    <property type="component" value="Unassembled WGS sequence"/>
</dbReference>
<accession>A0A383V7K2</accession>
<keyword evidence="2" id="KW-0496">Mitochondrion</keyword>
<comment type="subcellular location">
    <subcellularLocation>
        <location evidence="1">Mitochondrion</location>
    </subcellularLocation>
</comment>
<name>A0A383V7K2_TETOB</name>
<reference evidence="6 7" key="1">
    <citation type="submission" date="2016-10" db="EMBL/GenBank/DDBJ databases">
        <authorList>
            <person name="Cai Z."/>
        </authorList>
    </citation>
    <scope>NUCLEOTIDE SEQUENCE [LARGE SCALE GENOMIC DNA]</scope>
</reference>
<protein>
    <recommendedName>
        <fullName evidence="4">Small ribosomal subunit protein mS38</fullName>
    </recommendedName>
</protein>
<sequence length="169" mass="19023">MFSKRAAGRLLRVFQGLGSHSSSGCQAQASAYSASLSGSTLTEVSWAGSRWQAASTARCYSSASFWDVPHPSPRHELFLELDTARGMLPNRANFKTHFSPHGVQLMPHRIAHMAPFDPLAAYEAAEGAAEDYEHLDVPIMADSVKRKRRMKIKKHKFKKRMKKMRHQLR</sequence>
<evidence type="ECO:0000256" key="3">
    <source>
        <dbReference type="ARBA" id="ARBA00035647"/>
    </source>
</evidence>
<dbReference type="PROSITE" id="PS51257">
    <property type="entry name" value="PROKAR_LIPOPROTEIN"/>
    <property type="match status" value="1"/>
</dbReference>
<comment type="similarity">
    <text evidence="3">Belongs to the mitochondrion-specific ribosomal protein mS38 family.</text>
</comment>
<dbReference type="PANTHER" id="PTHR32035:SF3">
    <property type="entry name" value="SMALL RIBOSOMAL SUBUNIT PROTEIN MS38"/>
    <property type="match status" value="1"/>
</dbReference>
<evidence type="ECO:0000313" key="6">
    <source>
        <dbReference type="EMBL" id="SZX60910.1"/>
    </source>
</evidence>
<dbReference type="AlphaFoldDB" id="A0A383V7K2"/>
<evidence type="ECO:0000256" key="2">
    <source>
        <dbReference type="ARBA" id="ARBA00023128"/>
    </source>
</evidence>
<dbReference type="InterPro" id="IPR013177">
    <property type="entry name" value="Ribosomal_mS38_C"/>
</dbReference>
<evidence type="ECO:0000256" key="4">
    <source>
        <dbReference type="ARBA" id="ARBA00035682"/>
    </source>
</evidence>
<dbReference type="PANTHER" id="PTHR32035">
    <property type="entry name" value="AURORA KINASE A-INTERACTING PROTEIN"/>
    <property type="match status" value="1"/>
</dbReference>
<evidence type="ECO:0000259" key="5">
    <source>
        <dbReference type="SMART" id="SM01155"/>
    </source>
</evidence>
<evidence type="ECO:0000313" key="7">
    <source>
        <dbReference type="Proteomes" id="UP000256970"/>
    </source>
</evidence>
<proteinExistence type="inferred from homology"/>
<gene>
    <name evidence="6" type="ORF">BQ4739_LOCUS1451</name>
</gene>